<dbReference type="Proteomes" id="UP000823388">
    <property type="component" value="Chromosome 5N"/>
</dbReference>
<sequence length="387" mass="42303">MRPTPALAAGRRTVANLLSATEWMLPSPASQVHTISVLPSQSPTSRHEFAFSNLTTSLGNGGGKGVEEGSPRFHLVRDDLLHQLTNGNKARKLDALLPLLRRRGATDIVTCGGCQSAHAAAVAVHCAERGIMSHILLRGEQLDVPTGYNLISLMFGNVTYASRSLYAQRDEMLYEHATKIAGSNGTVMWADDIIGEDLVVDEDTTYYGNCLRRVMIVKEGAGSVQALLGVMRLVDYLSGMILFGQDENVHIVVDSGTGTTAVGLALGAVCLGLQWRVTAVMLADTLERYRQQEKSLLSDFEKLYPGIFHRVVENDTHGSLVQWVERSSPRRFEDRQRPRASVGGSHAVVGPGEVLPSRKETHRPISLESTSTIQPRRQRGRKMNQPG</sequence>
<dbReference type="InterPro" id="IPR036052">
    <property type="entry name" value="TrpB-like_PALP_sf"/>
</dbReference>
<feature type="compositionally biased region" description="Basic and acidic residues" evidence="4">
    <location>
        <begin position="356"/>
        <end position="365"/>
    </location>
</feature>
<feature type="region of interest" description="Disordered" evidence="4">
    <location>
        <begin position="332"/>
        <end position="387"/>
    </location>
</feature>
<name>A0A8T0S155_PANVG</name>
<evidence type="ECO:0000256" key="4">
    <source>
        <dbReference type="SAM" id="MobiDB-lite"/>
    </source>
</evidence>
<dbReference type="SUPFAM" id="SSF53686">
    <property type="entry name" value="Tryptophan synthase beta subunit-like PLP-dependent enzymes"/>
    <property type="match status" value="1"/>
</dbReference>
<protein>
    <recommendedName>
        <fullName evidence="7">Tryptophan synthase beta chain-like PALP domain-containing protein</fullName>
    </recommendedName>
</protein>
<evidence type="ECO:0000313" key="5">
    <source>
        <dbReference type="EMBL" id="KAG2590975.1"/>
    </source>
</evidence>
<proteinExistence type="inferred from homology"/>
<dbReference type="GO" id="GO:0019148">
    <property type="term" value="F:D-cysteine desulfhydrase activity"/>
    <property type="evidence" value="ECO:0007669"/>
    <property type="project" value="TreeGrafter"/>
</dbReference>
<reference evidence="5" key="1">
    <citation type="submission" date="2020-05" db="EMBL/GenBank/DDBJ databases">
        <title>WGS assembly of Panicum virgatum.</title>
        <authorList>
            <person name="Lovell J.T."/>
            <person name="Jenkins J."/>
            <person name="Shu S."/>
            <person name="Juenger T.E."/>
            <person name="Schmutz J."/>
        </authorList>
    </citation>
    <scope>NUCLEOTIDE SEQUENCE</scope>
    <source>
        <strain evidence="5">AP13</strain>
    </source>
</reference>
<dbReference type="PANTHER" id="PTHR43780:SF7">
    <property type="entry name" value="D-CYSTEINE DESULFHYDRASE 2, MITOCHONDRIAL"/>
    <property type="match status" value="1"/>
</dbReference>
<evidence type="ECO:0008006" key="7">
    <source>
        <dbReference type="Google" id="ProtNLM"/>
    </source>
</evidence>
<evidence type="ECO:0000256" key="1">
    <source>
        <dbReference type="ARBA" id="ARBA00001933"/>
    </source>
</evidence>
<comment type="caution">
    <text evidence="5">The sequence shown here is derived from an EMBL/GenBank/DDBJ whole genome shotgun (WGS) entry which is preliminary data.</text>
</comment>
<comment type="similarity">
    <text evidence="2">Belongs to the ACC deaminase/D-cysteine desulfhydrase family.</text>
</comment>
<dbReference type="FunFam" id="3.40.50.1100:FF:000050">
    <property type="entry name" value="D-cysteine desulfhydrase 2, mitochondrial"/>
    <property type="match status" value="1"/>
</dbReference>
<evidence type="ECO:0000313" key="6">
    <source>
        <dbReference type="Proteomes" id="UP000823388"/>
    </source>
</evidence>
<evidence type="ECO:0000256" key="2">
    <source>
        <dbReference type="ARBA" id="ARBA00008639"/>
    </source>
</evidence>
<dbReference type="EMBL" id="CM029046">
    <property type="protein sequence ID" value="KAG2590975.1"/>
    <property type="molecule type" value="Genomic_DNA"/>
</dbReference>
<comment type="cofactor">
    <cofactor evidence="1">
        <name>pyridoxal 5'-phosphate</name>
        <dbReference type="ChEBI" id="CHEBI:597326"/>
    </cofactor>
</comment>
<dbReference type="AlphaFoldDB" id="A0A8T0S155"/>
<keyword evidence="3" id="KW-0663">Pyridoxal phosphate</keyword>
<keyword evidence="6" id="KW-1185">Reference proteome</keyword>
<feature type="compositionally biased region" description="Basic residues" evidence="4">
    <location>
        <begin position="376"/>
        <end position="387"/>
    </location>
</feature>
<evidence type="ECO:0000256" key="3">
    <source>
        <dbReference type="ARBA" id="ARBA00022898"/>
    </source>
</evidence>
<gene>
    <name evidence="5" type="ORF">PVAP13_5NG451600</name>
</gene>
<dbReference type="Gene3D" id="3.40.50.1100">
    <property type="match status" value="2"/>
</dbReference>
<accession>A0A8T0S155</accession>
<dbReference type="InterPro" id="IPR027278">
    <property type="entry name" value="ACCD_DCysDesulf"/>
</dbReference>
<organism evidence="5 6">
    <name type="scientific">Panicum virgatum</name>
    <name type="common">Blackwell switchgrass</name>
    <dbReference type="NCBI Taxonomy" id="38727"/>
    <lineage>
        <taxon>Eukaryota</taxon>
        <taxon>Viridiplantae</taxon>
        <taxon>Streptophyta</taxon>
        <taxon>Embryophyta</taxon>
        <taxon>Tracheophyta</taxon>
        <taxon>Spermatophyta</taxon>
        <taxon>Magnoliopsida</taxon>
        <taxon>Liliopsida</taxon>
        <taxon>Poales</taxon>
        <taxon>Poaceae</taxon>
        <taxon>PACMAD clade</taxon>
        <taxon>Panicoideae</taxon>
        <taxon>Panicodae</taxon>
        <taxon>Paniceae</taxon>
        <taxon>Panicinae</taxon>
        <taxon>Panicum</taxon>
        <taxon>Panicum sect. Hiantes</taxon>
    </lineage>
</organism>
<dbReference type="PANTHER" id="PTHR43780">
    <property type="entry name" value="1-AMINOCYCLOPROPANE-1-CARBOXYLATE DEAMINASE-RELATED"/>
    <property type="match status" value="1"/>
</dbReference>